<evidence type="ECO:0000313" key="9">
    <source>
        <dbReference type="Proteomes" id="UP001497516"/>
    </source>
</evidence>
<evidence type="ECO:0000256" key="5">
    <source>
        <dbReference type="SAM" id="MobiDB-lite"/>
    </source>
</evidence>
<dbReference type="InterPro" id="IPR006564">
    <property type="entry name" value="Znf_PMZ"/>
</dbReference>
<dbReference type="Gene3D" id="4.10.60.10">
    <property type="entry name" value="Zinc finger, CCHC-type"/>
    <property type="match status" value="1"/>
</dbReference>
<evidence type="ECO:0000256" key="1">
    <source>
        <dbReference type="ARBA" id="ARBA00022723"/>
    </source>
</evidence>
<evidence type="ECO:0000256" key="4">
    <source>
        <dbReference type="PROSITE-ProRule" id="PRU00047"/>
    </source>
</evidence>
<evidence type="ECO:0000256" key="2">
    <source>
        <dbReference type="ARBA" id="ARBA00022771"/>
    </source>
</evidence>
<protein>
    <recommendedName>
        <fullName evidence="10">SWIM-type domain-containing protein</fullName>
    </recommendedName>
</protein>
<feature type="region of interest" description="Disordered" evidence="5">
    <location>
        <begin position="1"/>
        <end position="20"/>
    </location>
</feature>
<dbReference type="SMART" id="SM00343">
    <property type="entry name" value="ZnF_C2HC"/>
    <property type="match status" value="2"/>
</dbReference>
<evidence type="ECO:0000313" key="8">
    <source>
        <dbReference type="EMBL" id="CAL1414019.1"/>
    </source>
</evidence>
<dbReference type="EMBL" id="OZ034822">
    <property type="protein sequence ID" value="CAL1414019.1"/>
    <property type="molecule type" value="Genomic_DNA"/>
</dbReference>
<reference evidence="8 9" key="1">
    <citation type="submission" date="2024-04" db="EMBL/GenBank/DDBJ databases">
        <authorList>
            <person name="Fracassetti M."/>
        </authorList>
    </citation>
    <scope>NUCLEOTIDE SEQUENCE [LARGE SCALE GENOMIC DNA]</scope>
</reference>
<gene>
    <name evidence="8" type="ORF">LTRI10_LOCUS53208</name>
</gene>
<feature type="compositionally biased region" description="Acidic residues" evidence="5">
    <location>
        <begin position="89"/>
        <end position="120"/>
    </location>
</feature>
<keyword evidence="3" id="KW-0862">Zinc</keyword>
<feature type="domain" description="SWIM-type" evidence="7">
    <location>
        <begin position="622"/>
        <end position="654"/>
    </location>
</feature>
<dbReference type="InterPro" id="IPR018289">
    <property type="entry name" value="MULE_transposase_dom"/>
</dbReference>
<feature type="region of interest" description="Disordered" evidence="5">
    <location>
        <begin position="88"/>
        <end position="144"/>
    </location>
</feature>
<feature type="compositionally biased region" description="Pro residues" evidence="5">
    <location>
        <begin position="695"/>
        <end position="705"/>
    </location>
</feature>
<dbReference type="InterPro" id="IPR007527">
    <property type="entry name" value="Znf_SWIM"/>
</dbReference>
<dbReference type="GO" id="GO:0008270">
    <property type="term" value="F:zinc ion binding"/>
    <property type="evidence" value="ECO:0007669"/>
    <property type="project" value="UniProtKB-KW"/>
</dbReference>
<dbReference type="Pfam" id="PF03108">
    <property type="entry name" value="DBD_Tnp_Mut"/>
    <property type="match status" value="1"/>
</dbReference>
<evidence type="ECO:0000259" key="7">
    <source>
        <dbReference type="PROSITE" id="PS50966"/>
    </source>
</evidence>
<organism evidence="8 9">
    <name type="scientific">Linum trigynum</name>
    <dbReference type="NCBI Taxonomy" id="586398"/>
    <lineage>
        <taxon>Eukaryota</taxon>
        <taxon>Viridiplantae</taxon>
        <taxon>Streptophyta</taxon>
        <taxon>Embryophyta</taxon>
        <taxon>Tracheophyta</taxon>
        <taxon>Spermatophyta</taxon>
        <taxon>Magnoliopsida</taxon>
        <taxon>eudicotyledons</taxon>
        <taxon>Gunneridae</taxon>
        <taxon>Pentapetalae</taxon>
        <taxon>rosids</taxon>
        <taxon>fabids</taxon>
        <taxon>Malpighiales</taxon>
        <taxon>Linaceae</taxon>
        <taxon>Linum</taxon>
    </lineage>
</organism>
<feature type="region of interest" description="Disordered" evidence="5">
    <location>
        <begin position="872"/>
        <end position="900"/>
    </location>
</feature>
<dbReference type="PANTHER" id="PTHR31973:SF187">
    <property type="entry name" value="MUTATOR TRANSPOSASE MUDRA PROTEIN"/>
    <property type="match status" value="1"/>
</dbReference>
<keyword evidence="1" id="KW-0479">Metal-binding</keyword>
<feature type="region of interest" description="Disordered" evidence="5">
    <location>
        <begin position="763"/>
        <end position="805"/>
    </location>
</feature>
<dbReference type="GO" id="GO:0003676">
    <property type="term" value="F:nucleic acid binding"/>
    <property type="evidence" value="ECO:0007669"/>
    <property type="project" value="InterPro"/>
</dbReference>
<evidence type="ECO:0000256" key="3">
    <source>
        <dbReference type="ARBA" id="ARBA00022833"/>
    </source>
</evidence>
<dbReference type="PANTHER" id="PTHR31973">
    <property type="entry name" value="POLYPROTEIN, PUTATIVE-RELATED"/>
    <property type="match status" value="1"/>
</dbReference>
<dbReference type="InterPro" id="IPR001878">
    <property type="entry name" value="Znf_CCHC"/>
</dbReference>
<accession>A0AAV2GTJ8</accession>
<dbReference type="PROSITE" id="PS50966">
    <property type="entry name" value="ZF_SWIM"/>
    <property type="match status" value="1"/>
</dbReference>
<dbReference type="AlphaFoldDB" id="A0AAV2GTJ8"/>
<dbReference type="PROSITE" id="PS50158">
    <property type="entry name" value="ZF_CCHC"/>
    <property type="match status" value="1"/>
</dbReference>
<feature type="region of interest" description="Disordered" evidence="5">
    <location>
        <begin position="691"/>
        <end position="731"/>
    </location>
</feature>
<dbReference type="SMART" id="SM00575">
    <property type="entry name" value="ZnF_PMZ"/>
    <property type="match status" value="1"/>
</dbReference>
<evidence type="ECO:0008006" key="10">
    <source>
        <dbReference type="Google" id="ProtNLM"/>
    </source>
</evidence>
<name>A0AAV2GTJ8_9ROSI</name>
<proteinExistence type="predicted"/>
<feature type="compositionally biased region" description="Polar residues" evidence="5">
    <location>
        <begin position="121"/>
        <end position="136"/>
    </location>
</feature>
<feature type="domain" description="CCHC-type" evidence="6">
    <location>
        <begin position="740"/>
        <end position="754"/>
    </location>
</feature>
<feature type="compositionally biased region" description="Acidic residues" evidence="5">
    <location>
        <begin position="1"/>
        <end position="10"/>
    </location>
</feature>
<dbReference type="Proteomes" id="UP001497516">
    <property type="component" value="Chromosome 9"/>
</dbReference>
<dbReference type="Pfam" id="PF10551">
    <property type="entry name" value="MULE"/>
    <property type="match status" value="1"/>
</dbReference>
<keyword evidence="2 4" id="KW-0863">Zinc-finger</keyword>
<dbReference type="Pfam" id="PF04434">
    <property type="entry name" value="SWIM"/>
    <property type="match status" value="1"/>
</dbReference>
<dbReference type="InterPro" id="IPR004332">
    <property type="entry name" value="Transposase_MuDR"/>
</dbReference>
<evidence type="ECO:0000259" key="6">
    <source>
        <dbReference type="PROSITE" id="PS50158"/>
    </source>
</evidence>
<sequence length="900" mass="102234">MVSSMEENDPNEVVNSADYLSADEGTVAASVARPMIHVYDSDDADTSDDEYHEARNNLRAYGEMRKRKVRMRADGHGEEVEQLDKFEEVESDEEEVEEAGVDNLDVNEEEIEDSETEEMSPTEQARKQTSNHSSYRLSEESDHVRGNISDEASADVFDNAPHYDPHCEGKFEFVARMRFKDPDQFKTAVVKHSVANGAGLRWTRVNPTRREVKCKNESCKWKVYASWFRKNQTFMVRKVGLPHSCSRQLRVNQVTAKWIAMDMLERFRINPEWAPEQIMAEVKLKHNIEVKRRTCYRAKVVAIRLLSGSLKDEYTRLRSYLGELKKRDRLGRFELEVEPHPTQEKVYFQRMFVMFSNIRDGFLLACRPIIGLDGCFLKGEVKGMILAAVGKDGNNQMFPIAWAVVEGENANSWRWFVNILSQELALTDGRGWTIISDQQKGLIEATHELLPDAEHRKCARHVYANWKAKNKTDRVRELFWKAVYACNENDWKKATKEMETIEGTELGSTPFTDFMAAEPRSFCRAFMSTMSQCDSVESNICETFNGTIVKYRGLRIIDMLEGIRCYMMDRFVIKYNMLMDSPDMLCPRIRKRVEKVKELARLCIARQTLADKCEVKMGENGYIVDLNDRSCTCGYWQLSGLPCCHAVSAISHMRKEVDDYVHPCYKAYHVELGYKIGIPCLDGRQAWPDAIGLPVHPPKQRPMPGRPKKKRRRAAHELETRPQRNGVGEEVTRRGSIIHCKKCGAEGHNSRGCKATAAEIQANTRNEARSARTAPRRATRGGNNTAGPTVPAENSAAAPTVPDTRRKRVLHCSKCQSATHNARTCPLNRGNGIQDVVLNVGDRRTIEREMRIATRGIGVYVSEATGNQYVRLNGSRGRPAGGTQPTEMDAQGSQPPPTQP</sequence>
<keyword evidence="9" id="KW-1185">Reference proteome</keyword>